<keyword evidence="5 7" id="KW-1133">Transmembrane helix</keyword>
<evidence type="ECO:0000256" key="4">
    <source>
        <dbReference type="ARBA" id="ARBA00022847"/>
    </source>
</evidence>
<feature type="transmembrane region" description="Helical" evidence="7">
    <location>
        <begin position="283"/>
        <end position="302"/>
    </location>
</feature>
<dbReference type="EMBL" id="CAJNYT010003346">
    <property type="protein sequence ID" value="CAF3552368.1"/>
    <property type="molecule type" value="Genomic_DNA"/>
</dbReference>
<evidence type="ECO:0000313" key="9">
    <source>
        <dbReference type="EMBL" id="CAF3552368.1"/>
    </source>
</evidence>
<feature type="transmembrane region" description="Helical" evidence="7">
    <location>
        <begin position="245"/>
        <end position="263"/>
    </location>
</feature>
<dbReference type="InterPro" id="IPR023213">
    <property type="entry name" value="CAT-like_dom_sf"/>
</dbReference>
<comment type="subcellular location">
    <subcellularLocation>
        <location evidence="1">Membrane</location>
        <topology evidence="1">Multi-pass membrane protein</topology>
    </subcellularLocation>
</comment>
<evidence type="ECO:0000256" key="6">
    <source>
        <dbReference type="ARBA" id="ARBA00023136"/>
    </source>
</evidence>
<dbReference type="PANTHER" id="PTHR10361:SF28">
    <property type="entry name" value="P3 PROTEIN-RELATED"/>
    <property type="match status" value="1"/>
</dbReference>
<keyword evidence="3 7" id="KW-0812">Transmembrane</keyword>
<dbReference type="InterPro" id="IPR002657">
    <property type="entry name" value="BilAc:Na_symport/Acr3"/>
</dbReference>
<comment type="similarity">
    <text evidence="2">Belongs to the bile acid:sodium symporter (BASS) (TC 2.A.28) family.</text>
</comment>
<dbReference type="Pfam" id="PF07247">
    <property type="entry name" value="AATase"/>
    <property type="match status" value="1"/>
</dbReference>
<feature type="transmembrane region" description="Helical" evidence="7">
    <location>
        <begin position="405"/>
        <end position="427"/>
    </location>
</feature>
<feature type="chain" id="PRO_5032844616" evidence="8">
    <location>
        <begin position="22"/>
        <end position="885"/>
    </location>
</feature>
<feature type="signal peptide" evidence="8">
    <location>
        <begin position="1"/>
        <end position="21"/>
    </location>
</feature>
<reference evidence="9" key="1">
    <citation type="submission" date="2021-02" db="EMBL/GenBank/DDBJ databases">
        <authorList>
            <person name="Nowell W R."/>
        </authorList>
    </citation>
    <scope>NUCLEOTIDE SEQUENCE</scope>
</reference>
<feature type="transmembrane region" description="Helical" evidence="7">
    <location>
        <begin position="314"/>
        <end position="337"/>
    </location>
</feature>
<evidence type="ECO:0000256" key="1">
    <source>
        <dbReference type="ARBA" id="ARBA00004141"/>
    </source>
</evidence>
<organism evidence="9 10">
    <name type="scientific">Rotaria socialis</name>
    <dbReference type="NCBI Taxonomy" id="392032"/>
    <lineage>
        <taxon>Eukaryota</taxon>
        <taxon>Metazoa</taxon>
        <taxon>Spiralia</taxon>
        <taxon>Gnathifera</taxon>
        <taxon>Rotifera</taxon>
        <taxon>Eurotatoria</taxon>
        <taxon>Bdelloidea</taxon>
        <taxon>Philodinida</taxon>
        <taxon>Philodinidae</taxon>
        <taxon>Rotaria</taxon>
    </lineage>
</organism>
<dbReference type="Gene3D" id="1.20.1530.20">
    <property type="match status" value="1"/>
</dbReference>
<evidence type="ECO:0000256" key="5">
    <source>
        <dbReference type="ARBA" id="ARBA00022989"/>
    </source>
</evidence>
<feature type="transmembrane region" description="Helical" evidence="7">
    <location>
        <begin position="151"/>
        <end position="172"/>
    </location>
</feature>
<dbReference type="InterPro" id="IPR038770">
    <property type="entry name" value="Na+/solute_symporter_sf"/>
</dbReference>
<keyword evidence="8" id="KW-0732">Signal</keyword>
<evidence type="ECO:0000256" key="8">
    <source>
        <dbReference type="SAM" id="SignalP"/>
    </source>
</evidence>
<feature type="transmembrane region" description="Helical" evidence="7">
    <location>
        <begin position="374"/>
        <end position="393"/>
    </location>
</feature>
<evidence type="ECO:0000256" key="2">
    <source>
        <dbReference type="ARBA" id="ARBA00006528"/>
    </source>
</evidence>
<dbReference type="PANTHER" id="PTHR10361">
    <property type="entry name" value="SODIUM-BILE ACID COTRANSPORTER"/>
    <property type="match status" value="1"/>
</dbReference>
<feature type="transmembrane region" description="Helical" evidence="7">
    <location>
        <begin position="184"/>
        <end position="202"/>
    </location>
</feature>
<dbReference type="AlphaFoldDB" id="A0A818KAV0"/>
<dbReference type="GO" id="GO:0016020">
    <property type="term" value="C:membrane"/>
    <property type="evidence" value="ECO:0007669"/>
    <property type="project" value="UniProtKB-SubCell"/>
</dbReference>
<name>A0A818KAV0_9BILA</name>
<dbReference type="InterPro" id="IPR004710">
    <property type="entry name" value="Bilac:Na_transpt"/>
</dbReference>
<dbReference type="InterPro" id="IPR010828">
    <property type="entry name" value="Atf2/Sli1-like"/>
</dbReference>
<evidence type="ECO:0000256" key="3">
    <source>
        <dbReference type="ARBA" id="ARBA00022692"/>
    </source>
</evidence>
<gene>
    <name evidence="9" type="ORF">GRG538_LOCUS20305</name>
</gene>
<keyword evidence="4" id="KW-0769">Symport</keyword>
<evidence type="ECO:0000313" key="10">
    <source>
        <dbReference type="Proteomes" id="UP000663872"/>
    </source>
</evidence>
<dbReference type="Proteomes" id="UP000663872">
    <property type="component" value="Unassembled WGS sequence"/>
</dbReference>
<protein>
    <submittedName>
        <fullName evidence="9">Uncharacterized protein</fullName>
    </submittedName>
</protein>
<dbReference type="SUPFAM" id="SSF52777">
    <property type="entry name" value="CoA-dependent acyltransferases"/>
    <property type="match status" value="2"/>
</dbReference>
<feature type="transmembrane region" description="Helical" evidence="7">
    <location>
        <begin position="343"/>
        <end position="362"/>
    </location>
</feature>
<comment type="caution">
    <text evidence="9">The sequence shown here is derived from an EMBL/GenBank/DDBJ whole genome shotgun (WGS) entry which is preliminary data.</text>
</comment>
<dbReference type="Pfam" id="PF01758">
    <property type="entry name" value="SBF"/>
    <property type="match status" value="1"/>
</dbReference>
<dbReference type="Gene3D" id="3.30.559.10">
    <property type="entry name" value="Chloramphenicol acetyltransferase-like domain"/>
    <property type="match status" value="1"/>
</dbReference>
<dbReference type="GO" id="GO:0015293">
    <property type="term" value="F:symporter activity"/>
    <property type="evidence" value="ECO:0007669"/>
    <property type="project" value="UniProtKB-KW"/>
</dbReference>
<dbReference type="Gene3D" id="3.30.559.30">
    <property type="entry name" value="Nonribosomal peptide synthetase, condensation domain"/>
    <property type="match status" value="1"/>
</dbReference>
<keyword evidence="6 7" id="KW-0472">Membrane</keyword>
<evidence type="ECO:0000256" key="7">
    <source>
        <dbReference type="SAM" id="Phobius"/>
    </source>
</evidence>
<keyword evidence="4" id="KW-0813">Transport</keyword>
<accession>A0A818KAV0</accession>
<sequence length="885" mass="100766">MLLKLTFFIFFLIEIFSLTAGSPCSFTCLNQTETHSKSQPIYLNDTSHVILIVFEINCTSNGPIIYANVSISIENKRSVEINNSLPLNLFRFNISTNYLTFNLTLRGILLGYSKLLLHAEYLNETRNLFNYTDDLNIDLAVKRKTTVIDTIFTIVIIILVCIGTFLIGCRLVPQNLYANIRKPVPIIIGLFSQFLCLPLLAYGLAKLAKLDSSAAIGLLSTGTAPGGGASNMYTAMYGGDVDLSASMTFCSTILAFGTFPLWILLLGREFIDTHDVHFPWENMFVTLLSLVIPAAIGLLLRWKKPTIADRFTRYLRVITLFFITYILTFGIYTNLYIFKLIDYRTILVSAILPYSGFLIGFLMSIITKQSRQRLIAIFIESGLQNTGVAIFFLRLSLPEPDRDLAIIVPIFVAIAIPIPLLIIYGCISIHGYYKKRYGTNSLVTNINTEHDREVLFSISDLKHHHFLFPKWKLRIEKSLRLTIDAQPRLRLQVDLSREKPRFVILPISVFDSLPIRVVERINDDDDEQEEFLDKTIEDESNIGFDFNQCSPLWRVLLLVSSNSNTFDLIITLNHAIGDGTSGMAFFTSLLECLSEKSTLTFPLSDDRPLNELIPSKLPPLSSLILKIIEKMILPAILSKYFFPKTYWTGNTQRIADESSRTRLVSFKLPNDTLDLLHKKCRFERTTIHTALLSALLLSITEIFGKRNMQFSCNTAVNIRRFCQPIISNQQMGVFVSSADSYHYIPYRNNLIDLFWPLARQIKEQINHEIEHSVLPLVQTLKFISDWNQFLISQRNTLPNGYQHSVDISNILRWTFQTNDPSWKVLHGGFTQSANVIGSVFTASAVTVNGILKIYICFHEHDIEHFQQVKLMKDKMQQILIDAISL</sequence>
<proteinExistence type="inferred from homology"/>